<comment type="caution">
    <text evidence="1">The sequence shown here is derived from an EMBL/GenBank/DDBJ whole genome shotgun (WGS) entry which is preliminary data.</text>
</comment>
<accession>A0A7J9I1S9</accession>
<protein>
    <submittedName>
        <fullName evidence="1">Uncharacterized protein</fullName>
    </submittedName>
</protein>
<name>A0A7J9I1S9_9ROSI</name>
<sequence length="64" mass="7307">MKGILVSVLVYLVCITRKSTIRLMLSSVHNTIIENRIHLKNLKMMNASLRHCRICFPGLKLITA</sequence>
<dbReference type="EMBL" id="JABFAD010000012">
    <property type="protein sequence ID" value="MBA0815105.1"/>
    <property type="molecule type" value="Genomic_DNA"/>
</dbReference>
<dbReference type="AlphaFoldDB" id="A0A7J9I1S9"/>
<evidence type="ECO:0000313" key="1">
    <source>
        <dbReference type="EMBL" id="MBA0815105.1"/>
    </source>
</evidence>
<organism evidence="1 2">
    <name type="scientific">Gossypium harknessii</name>
    <dbReference type="NCBI Taxonomy" id="34285"/>
    <lineage>
        <taxon>Eukaryota</taxon>
        <taxon>Viridiplantae</taxon>
        <taxon>Streptophyta</taxon>
        <taxon>Embryophyta</taxon>
        <taxon>Tracheophyta</taxon>
        <taxon>Spermatophyta</taxon>
        <taxon>Magnoliopsida</taxon>
        <taxon>eudicotyledons</taxon>
        <taxon>Gunneridae</taxon>
        <taxon>Pentapetalae</taxon>
        <taxon>rosids</taxon>
        <taxon>malvids</taxon>
        <taxon>Malvales</taxon>
        <taxon>Malvaceae</taxon>
        <taxon>Malvoideae</taxon>
        <taxon>Gossypium</taxon>
    </lineage>
</organism>
<keyword evidence="2" id="KW-1185">Reference proteome</keyword>
<reference evidence="1 2" key="1">
    <citation type="journal article" date="2019" name="Genome Biol. Evol.">
        <title>Insights into the evolution of the New World diploid cottons (Gossypium, subgenus Houzingenia) based on genome sequencing.</title>
        <authorList>
            <person name="Grover C.E."/>
            <person name="Arick M.A. 2nd"/>
            <person name="Thrash A."/>
            <person name="Conover J.L."/>
            <person name="Sanders W.S."/>
            <person name="Peterson D.G."/>
            <person name="Frelichowski J.E."/>
            <person name="Scheffler J.A."/>
            <person name="Scheffler B.E."/>
            <person name="Wendel J.F."/>
        </authorList>
    </citation>
    <scope>NUCLEOTIDE SEQUENCE [LARGE SCALE GENOMIC DNA]</scope>
    <source>
        <strain evidence="1">0</strain>
        <tissue evidence="1">Leaf</tissue>
    </source>
</reference>
<gene>
    <name evidence="1" type="ORF">Gohar_020877</name>
</gene>
<proteinExistence type="predicted"/>
<evidence type="ECO:0000313" key="2">
    <source>
        <dbReference type="Proteomes" id="UP000593560"/>
    </source>
</evidence>
<dbReference type="Proteomes" id="UP000593560">
    <property type="component" value="Unassembled WGS sequence"/>
</dbReference>
<dbReference type="OrthoDB" id="623918at2759"/>